<sequence>MNTSSLPVSTLVNKYIPKNAFDTYTNTKQKRLFIEVIDKIRWTNKLSSQTINLPGKEIQEIQIFEIDLKKNQSISEVLTIINKAIPYHIIFIINYNNQIMLSASQKHPHPTNDHQSVIDWSFSSDWYEKDSDKYQLKLEQSIDHVFLDLCKQLSGVKRIKNKSIADVIQHEMRLKELESSIEKLQSAIRKNSQFNKKVELNLELQKKLAELETLKNL</sequence>
<evidence type="ECO:0000256" key="1">
    <source>
        <dbReference type="SAM" id="Coils"/>
    </source>
</evidence>
<name>A0A7L7LEU3_9BACT</name>
<reference evidence="2 3" key="2">
    <citation type="submission" date="2020-08" db="EMBL/GenBank/DDBJ databases">
        <title>Adhaeribacter dokdonensis sp. nov., isolated from the rhizosphere of Elymus tsukushiensis, a plant native to the Dokdo Islands, Republic of Korea.</title>
        <authorList>
            <person name="Ghim S.Y."/>
        </authorList>
    </citation>
    <scope>NUCLEOTIDE SEQUENCE [LARGE SCALE GENOMIC DNA]</scope>
    <source>
        <strain evidence="2 3">KUDC8001</strain>
    </source>
</reference>
<keyword evidence="1" id="KW-0175">Coiled coil</keyword>
<dbReference type="RefSeq" id="WP_182413804.1">
    <property type="nucleotide sequence ID" value="NZ_CP055153.1"/>
</dbReference>
<dbReference type="KEGG" id="add:HUW48_26545"/>
<gene>
    <name evidence="2" type="ORF">HUW48_26545</name>
</gene>
<evidence type="ECO:0000313" key="3">
    <source>
        <dbReference type="Proteomes" id="UP000514509"/>
    </source>
</evidence>
<dbReference type="Pfam" id="PF14335">
    <property type="entry name" value="DUF4391"/>
    <property type="match status" value="1"/>
</dbReference>
<proteinExistence type="predicted"/>
<accession>A0A7L7LEU3</accession>
<keyword evidence="3" id="KW-1185">Reference proteome</keyword>
<dbReference type="Proteomes" id="UP000514509">
    <property type="component" value="Chromosome"/>
</dbReference>
<organism evidence="2 3">
    <name type="scientific">Adhaeribacter radiodurans</name>
    <dbReference type="NCBI Taxonomy" id="2745197"/>
    <lineage>
        <taxon>Bacteria</taxon>
        <taxon>Pseudomonadati</taxon>
        <taxon>Bacteroidota</taxon>
        <taxon>Cytophagia</taxon>
        <taxon>Cytophagales</taxon>
        <taxon>Hymenobacteraceae</taxon>
        <taxon>Adhaeribacter</taxon>
    </lineage>
</organism>
<dbReference type="InterPro" id="IPR025503">
    <property type="entry name" value="DUF4391"/>
</dbReference>
<protein>
    <submittedName>
        <fullName evidence="2">DUF4391 domain-containing protein</fullName>
    </submittedName>
</protein>
<reference evidence="2 3" key="1">
    <citation type="submission" date="2020-06" db="EMBL/GenBank/DDBJ databases">
        <authorList>
            <person name="Hwang Y.J."/>
        </authorList>
    </citation>
    <scope>NUCLEOTIDE SEQUENCE [LARGE SCALE GENOMIC DNA]</scope>
    <source>
        <strain evidence="2 3">KUDC8001</strain>
    </source>
</reference>
<dbReference type="EMBL" id="CP055153">
    <property type="protein sequence ID" value="QMU31368.1"/>
    <property type="molecule type" value="Genomic_DNA"/>
</dbReference>
<feature type="coiled-coil region" evidence="1">
    <location>
        <begin position="167"/>
        <end position="217"/>
    </location>
</feature>
<dbReference type="AlphaFoldDB" id="A0A7L7LEU3"/>
<evidence type="ECO:0000313" key="2">
    <source>
        <dbReference type="EMBL" id="QMU31368.1"/>
    </source>
</evidence>